<keyword evidence="1 2" id="KW-0193">Cuticle</keyword>
<evidence type="ECO:0000313" key="5">
    <source>
        <dbReference type="EMBL" id="KAJ8937723.1"/>
    </source>
</evidence>
<accession>A0AAV8XGF1</accession>
<evidence type="ECO:0000313" key="4">
    <source>
        <dbReference type="EMBL" id="KAJ8927278.1"/>
    </source>
</evidence>
<name>A0AAV8XGF1_9CUCU</name>
<protein>
    <submittedName>
        <fullName evidence="5">Uncharacterized protein</fullName>
    </submittedName>
</protein>
<feature type="chain" id="PRO_5044716657" evidence="3">
    <location>
        <begin position="19"/>
        <end position="131"/>
    </location>
</feature>
<evidence type="ECO:0000256" key="3">
    <source>
        <dbReference type="SAM" id="SignalP"/>
    </source>
</evidence>
<dbReference type="InterPro" id="IPR031311">
    <property type="entry name" value="CHIT_BIND_RR_consensus"/>
</dbReference>
<dbReference type="EMBL" id="JANEYF010005702">
    <property type="protein sequence ID" value="KAJ8927278.1"/>
    <property type="molecule type" value="Genomic_DNA"/>
</dbReference>
<dbReference type="GO" id="GO:0062129">
    <property type="term" value="C:chitin-based extracellular matrix"/>
    <property type="evidence" value="ECO:0007669"/>
    <property type="project" value="TreeGrafter"/>
</dbReference>
<gene>
    <name evidence="5" type="ORF">NQ314_011743</name>
    <name evidence="4" type="ORF">NQ314_020281</name>
</gene>
<sequence>MIFTKLFLIAAFVCVALGDPDSATEVAVEPVTILSQENTIAENGNFHWSFEAGDGSKSEQDGTFDGEATEEVVHGSYEYTGNDGKTYKVSYVADAGGFQPEGEHIPQVPPLIQRALEYLATLPPPEKEATI</sequence>
<dbReference type="PROSITE" id="PS51155">
    <property type="entry name" value="CHIT_BIND_RR_2"/>
    <property type="match status" value="1"/>
</dbReference>
<evidence type="ECO:0000313" key="6">
    <source>
        <dbReference type="Proteomes" id="UP001162156"/>
    </source>
</evidence>
<evidence type="ECO:0000256" key="2">
    <source>
        <dbReference type="PROSITE-ProRule" id="PRU00497"/>
    </source>
</evidence>
<comment type="caution">
    <text evidence="5">The sequence shown here is derived from an EMBL/GenBank/DDBJ whole genome shotgun (WGS) entry which is preliminary data.</text>
</comment>
<feature type="signal peptide" evidence="3">
    <location>
        <begin position="1"/>
        <end position="18"/>
    </location>
</feature>
<keyword evidence="6" id="KW-1185">Reference proteome</keyword>
<dbReference type="EMBL" id="JANEYF010003279">
    <property type="protein sequence ID" value="KAJ8937723.1"/>
    <property type="molecule type" value="Genomic_DNA"/>
</dbReference>
<evidence type="ECO:0000256" key="1">
    <source>
        <dbReference type="ARBA" id="ARBA00022460"/>
    </source>
</evidence>
<dbReference type="PROSITE" id="PS00233">
    <property type="entry name" value="CHIT_BIND_RR_1"/>
    <property type="match status" value="1"/>
</dbReference>
<dbReference type="PANTHER" id="PTHR10380:SF229">
    <property type="entry name" value="CUTICULAR PROTEIN 49AF, ISOFORM A"/>
    <property type="match status" value="1"/>
</dbReference>
<dbReference type="InterPro" id="IPR000618">
    <property type="entry name" value="Insect_cuticle"/>
</dbReference>
<dbReference type="InterPro" id="IPR050468">
    <property type="entry name" value="Cuticle_Struct_Prot"/>
</dbReference>
<dbReference type="Pfam" id="PF00379">
    <property type="entry name" value="Chitin_bind_4"/>
    <property type="match status" value="1"/>
</dbReference>
<dbReference type="GO" id="GO:0008010">
    <property type="term" value="F:structural constituent of chitin-based larval cuticle"/>
    <property type="evidence" value="ECO:0007669"/>
    <property type="project" value="TreeGrafter"/>
</dbReference>
<dbReference type="PANTHER" id="PTHR10380">
    <property type="entry name" value="CUTICLE PROTEIN"/>
    <property type="match status" value="1"/>
</dbReference>
<dbReference type="AlphaFoldDB" id="A0AAV8XGF1"/>
<organism evidence="5 6">
    <name type="scientific">Rhamnusium bicolor</name>
    <dbReference type="NCBI Taxonomy" id="1586634"/>
    <lineage>
        <taxon>Eukaryota</taxon>
        <taxon>Metazoa</taxon>
        <taxon>Ecdysozoa</taxon>
        <taxon>Arthropoda</taxon>
        <taxon>Hexapoda</taxon>
        <taxon>Insecta</taxon>
        <taxon>Pterygota</taxon>
        <taxon>Neoptera</taxon>
        <taxon>Endopterygota</taxon>
        <taxon>Coleoptera</taxon>
        <taxon>Polyphaga</taxon>
        <taxon>Cucujiformia</taxon>
        <taxon>Chrysomeloidea</taxon>
        <taxon>Cerambycidae</taxon>
        <taxon>Lepturinae</taxon>
        <taxon>Rhagiini</taxon>
        <taxon>Rhamnusium</taxon>
    </lineage>
</organism>
<proteinExistence type="predicted"/>
<dbReference type="Proteomes" id="UP001162156">
    <property type="component" value="Unassembled WGS sequence"/>
</dbReference>
<reference evidence="5" key="1">
    <citation type="journal article" date="2023" name="Insect Mol. Biol.">
        <title>Genome sequencing provides insights into the evolution of gene families encoding plant cell wall-degrading enzymes in longhorned beetles.</title>
        <authorList>
            <person name="Shin N.R."/>
            <person name="Okamura Y."/>
            <person name="Kirsch R."/>
            <person name="Pauchet Y."/>
        </authorList>
    </citation>
    <scope>NUCLEOTIDE SEQUENCE</scope>
    <source>
        <strain evidence="5">RBIC_L_NR</strain>
    </source>
</reference>
<keyword evidence="3" id="KW-0732">Signal</keyword>
<dbReference type="PRINTS" id="PR00947">
    <property type="entry name" value="CUTICLE"/>
</dbReference>